<dbReference type="Gene3D" id="2.60.120.290">
    <property type="entry name" value="Spermadhesin, CUB domain"/>
    <property type="match status" value="5"/>
</dbReference>
<evidence type="ECO:0000256" key="4">
    <source>
        <dbReference type="ARBA" id="ARBA00023157"/>
    </source>
</evidence>
<keyword evidence="7" id="KW-1185">Reference proteome</keyword>
<keyword evidence="3" id="KW-0677">Repeat</keyword>
<evidence type="ECO:0000313" key="7">
    <source>
        <dbReference type="Proteomes" id="UP000694865"/>
    </source>
</evidence>
<reference evidence="8" key="1">
    <citation type="submission" date="2025-08" db="UniProtKB">
        <authorList>
            <consortium name="RefSeq"/>
        </authorList>
    </citation>
    <scope>IDENTIFICATION</scope>
    <source>
        <tissue evidence="8">Testes</tissue>
    </source>
</reference>
<dbReference type="Proteomes" id="UP000694865">
    <property type="component" value="Unplaced"/>
</dbReference>
<dbReference type="InterPro" id="IPR027806">
    <property type="entry name" value="HARBI1_dom"/>
</dbReference>
<dbReference type="InterPro" id="IPR000859">
    <property type="entry name" value="CUB_dom"/>
</dbReference>
<dbReference type="InterPro" id="IPR035914">
    <property type="entry name" value="Sperma_CUB_dom_sf"/>
</dbReference>
<dbReference type="Pfam" id="PF00431">
    <property type="entry name" value="CUB"/>
    <property type="match status" value="4"/>
</dbReference>
<evidence type="ECO:0000259" key="6">
    <source>
        <dbReference type="PROSITE" id="PS01180"/>
    </source>
</evidence>
<evidence type="ECO:0000313" key="8">
    <source>
        <dbReference type="RefSeq" id="XP_002738105.2"/>
    </source>
</evidence>
<dbReference type="PROSITE" id="PS01180">
    <property type="entry name" value="CUB"/>
    <property type="match status" value="5"/>
</dbReference>
<feature type="domain" description="CUB" evidence="6">
    <location>
        <begin position="725"/>
        <end position="826"/>
    </location>
</feature>
<dbReference type="GeneID" id="100366869"/>
<feature type="domain" description="CUB" evidence="6">
    <location>
        <begin position="234"/>
        <end position="378"/>
    </location>
</feature>
<feature type="domain" description="CUB" evidence="6">
    <location>
        <begin position="391"/>
        <end position="494"/>
    </location>
</feature>
<keyword evidence="4" id="KW-1015">Disulfide bond</keyword>
<dbReference type="SUPFAM" id="SSF49854">
    <property type="entry name" value="Spermadhesin, CUB domain"/>
    <property type="match status" value="5"/>
</dbReference>
<gene>
    <name evidence="8" type="primary">LOC100366869</name>
</gene>
<evidence type="ECO:0000256" key="3">
    <source>
        <dbReference type="ARBA" id="ARBA00022737"/>
    </source>
</evidence>
<comment type="cofactor">
    <cofactor evidence="1">
        <name>a divalent metal cation</name>
        <dbReference type="ChEBI" id="CHEBI:60240"/>
    </cofactor>
</comment>
<protein>
    <submittedName>
        <fullName evidence="8">Cubilin-like</fullName>
    </submittedName>
</protein>
<comment type="caution">
    <text evidence="5">Lacks conserved residue(s) required for the propagation of feature annotation.</text>
</comment>
<evidence type="ECO:0000256" key="1">
    <source>
        <dbReference type="ARBA" id="ARBA00001968"/>
    </source>
</evidence>
<dbReference type="PANTHER" id="PTHR24251:SF37">
    <property type="entry name" value="CUB DOMAIN-CONTAINING PROTEIN"/>
    <property type="match status" value="1"/>
</dbReference>
<feature type="domain" description="CUB" evidence="6">
    <location>
        <begin position="613"/>
        <end position="713"/>
    </location>
</feature>
<dbReference type="SMART" id="SM00042">
    <property type="entry name" value="CUB"/>
    <property type="match status" value="5"/>
</dbReference>
<dbReference type="CDD" id="cd00041">
    <property type="entry name" value="CUB"/>
    <property type="match status" value="4"/>
</dbReference>
<evidence type="ECO:0000256" key="2">
    <source>
        <dbReference type="ARBA" id="ARBA00022723"/>
    </source>
</evidence>
<name>A0ABM0GVB6_SACKO</name>
<dbReference type="RefSeq" id="XP_002738105.2">
    <property type="nucleotide sequence ID" value="XM_002738059.2"/>
</dbReference>
<evidence type="ECO:0000256" key="5">
    <source>
        <dbReference type="PROSITE-ProRule" id="PRU00059"/>
    </source>
</evidence>
<organism evidence="7 8">
    <name type="scientific">Saccoglossus kowalevskii</name>
    <name type="common">Acorn worm</name>
    <dbReference type="NCBI Taxonomy" id="10224"/>
    <lineage>
        <taxon>Eukaryota</taxon>
        <taxon>Metazoa</taxon>
        <taxon>Hemichordata</taxon>
        <taxon>Enteropneusta</taxon>
        <taxon>Harrimaniidae</taxon>
        <taxon>Saccoglossus</taxon>
    </lineage>
</organism>
<proteinExistence type="predicted"/>
<accession>A0ABM0GVB6</accession>
<keyword evidence="2" id="KW-0479">Metal-binding</keyword>
<feature type="domain" description="CUB" evidence="6">
    <location>
        <begin position="503"/>
        <end position="562"/>
    </location>
</feature>
<sequence length="924" mass="102351">MLNVRDTIIAGKRRCLYLAAALAIVEEQQKRLEEAEEQERQPHPEERHKGKWLKKVPSASSYPRCVKAIITVYKDEVLHCPKTEEEWKEVAATFSTRWNYHNCLGAVDGKHMAMKKPPNAGSYYYNYKGFHSIVLMAVADATYKFLYVNVGAEGGASDGGTWSNCSLHDAVEENRAGVPQSEPLPNDDQPVPYHFVGDDAFALRTWMMKPFSGMASSVQEALHQLEPLSHTIECGDDAYLRPGDNITLISPGYPVQQYPRQYDCLSIIETTLGSTIRVHFNFFKTEFIFDYVTLDPSSEWDIEDDDNDDKFDYSGFHSGSGSGSGDGEEEYSGIENFHYSGLAFLGEVLYFQTDSLAIRFHSDMITQDEGFEFKISALGNTDSSPQDTIACGEDATLAVGDEVFITSPNYPGFHPSMTDCKTRISSETGAKLFIESIEVNLECCCDTLTVNQHTQLNCGDTWRLEIPDGNVLTLTFRSDSLISGRGFKLRVTSALNLSADMTCGESRSLATGESATIVSPNYPGNYPADTDCNSIITTEEGASIYFQVIRLNMETCCDHLYVNGDIVTEPSIEEMMLNRHSLTIHFTSDSSFQYSGFKISVRAEKTPTTNIYCGDDAWVEPGNSISIVSPNYPEPYLAFTNCTTTISAPPDTLISASFVNNSIECCCDRVSINDEIVQCGDVETLFNSHQLVVNFGSDGSVQLTGFQLQVNGYEAALNLSTDIACGESRSLATGESATIVSPNYPGDYPADTDCNSIITTEEGASIYFQVLRLNMETCCDHLYVNGDVVLEPTIGEMMLNRHSLTIDFTSDSSFQYSGFKMSVRAGPTKVTSLQTALEQFGLTICRHSNIIGLKCIEDCITADKICDGHQDCSWTEHFYFDDEGFDFCDETSTNIHKKRSIVVADGKGEGEDILWNVVSYLRNQ</sequence>
<dbReference type="PANTHER" id="PTHR24251">
    <property type="entry name" value="OVOCHYMASE-RELATED"/>
    <property type="match status" value="1"/>
</dbReference>
<dbReference type="Pfam" id="PF13359">
    <property type="entry name" value="DDE_Tnp_4"/>
    <property type="match status" value="1"/>
</dbReference>